<feature type="compositionally biased region" description="Low complexity" evidence="1">
    <location>
        <begin position="177"/>
        <end position="186"/>
    </location>
</feature>
<feature type="transmembrane region" description="Helical" evidence="2">
    <location>
        <begin position="72"/>
        <end position="91"/>
    </location>
</feature>
<evidence type="ECO:0000313" key="3">
    <source>
        <dbReference type="EMBL" id="GAA5142742.1"/>
    </source>
</evidence>
<gene>
    <name evidence="3" type="ORF">GCM10023320_83360</name>
</gene>
<keyword evidence="2" id="KW-0812">Transmembrane</keyword>
<sequence>MSMNQVRQVAEAAVPGAVIGVLAGAVVGVMAALVGQPVGWALTGAVALGIPLALLGGGYGAVVALGLVRPGVFTPAAVLWLVGFPFARLLHETITPVLLGGSPTPPESIPTFLAFQALISPGFAIGFVWLFERLTPAWLAGIKDHNPVAERVYARYAVHAAALWEARERRRARRRPTAATGAAARGRQSRSS</sequence>
<organism evidence="3 4">
    <name type="scientific">Pseudonocardia adelaidensis</name>
    <dbReference type="NCBI Taxonomy" id="648754"/>
    <lineage>
        <taxon>Bacteria</taxon>
        <taxon>Bacillati</taxon>
        <taxon>Actinomycetota</taxon>
        <taxon>Actinomycetes</taxon>
        <taxon>Pseudonocardiales</taxon>
        <taxon>Pseudonocardiaceae</taxon>
        <taxon>Pseudonocardia</taxon>
    </lineage>
</organism>
<keyword evidence="4" id="KW-1185">Reference proteome</keyword>
<feature type="transmembrane region" description="Helical" evidence="2">
    <location>
        <begin position="12"/>
        <end position="34"/>
    </location>
</feature>
<feature type="transmembrane region" description="Helical" evidence="2">
    <location>
        <begin position="111"/>
        <end position="131"/>
    </location>
</feature>
<evidence type="ECO:0000256" key="2">
    <source>
        <dbReference type="SAM" id="Phobius"/>
    </source>
</evidence>
<name>A0ABP9PA11_9PSEU</name>
<feature type="region of interest" description="Disordered" evidence="1">
    <location>
        <begin position="172"/>
        <end position="192"/>
    </location>
</feature>
<dbReference type="EMBL" id="BAABJO010000063">
    <property type="protein sequence ID" value="GAA5142742.1"/>
    <property type="molecule type" value="Genomic_DNA"/>
</dbReference>
<accession>A0ABP9PA11</accession>
<evidence type="ECO:0000256" key="1">
    <source>
        <dbReference type="SAM" id="MobiDB-lite"/>
    </source>
</evidence>
<reference evidence="4" key="1">
    <citation type="journal article" date="2019" name="Int. J. Syst. Evol. Microbiol.">
        <title>The Global Catalogue of Microorganisms (GCM) 10K type strain sequencing project: providing services to taxonomists for standard genome sequencing and annotation.</title>
        <authorList>
            <consortium name="The Broad Institute Genomics Platform"/>
            <consortium name="The Broad Institute Genome Sequencing Center for Infectious Disease"/>
            <person name="Wu L."/>
            <person name="Ma J."/>
        </authorList>
    </citation>
    <scope>NUCLEOTIDE SEQUENCE [LARGE SCALE GENOMIC DNA]</scope>
    <source>
        <strain evidence="4">JCM 18302</strain>
    </source>
</reference>
<evidence type="ECO:0000313" key="4">
    <source>
        <dbReference type="Proteomes" id="UP001500804"/>
    </source>
</evidence>
<proteinExistence type="predicted"/>
<dbReference type="Proteomes" id="UP001500804">
    <property type="component" value="Unassembled WGS sequence"/>
</dbReference>
<protein>
    <submittedName>
        <fullName evidence="3">Uncharacterized protein</fullName>
    </submittedName>
</protein>
<keyword evidence="2" id="KW-1133">Transmembrane helix</keyword>
<feature type="transmembrane region" description="Helical" evidence="2">
    <location>
        <begin position="40"/>
        <end position="65"/>
    </location>
</feature>
<comment type="caution">
    <text evidence="3">The sequence shown here is derived from an EMBL/GenBank/DDBJ whole genome shotgun (WGS) entry which is preliminary data.</text>
</comment>
<keyword evidence="2" id="KW-0472">Membrane</keyword>